<evidence type="ECO:0000313" key="2">
    <source>
        <dbReference type="EMBL" id="KAI1703804.1"/>
    </source>
</evidence>
<dbReference type="EMBL" id="JAKKPZ010000076">
    <property type="protein sequence ID" value="KAI1703804.1"/>
    <property type="molecule type" value="Genomic_DNA"/>
</dbReference>
<reference evidence="2" key="1">
    <citation type="submission" date="2022-01" db="EMBL/GenBank/DDBJ databases">
        <title>Genome Sequence Resource for Two Populations of Ditylenchus destructor, the Migratory Endoparasitic Phytonematode.</title>
        <authorList>
            <person name="Zhang H."/>
            <person name="Lin R."/>
            <person name="Xie B."/>
        </authorList>
    </citation>
    <scope>NUCLEOTIDE SEQUENCE</scope>
    <source>
        <strain evidence="2">BazhouSP</strain>
    </source>
</reference>
<evidence type="ECO:0000313" key="3">
    <source>
        <dbReference type="Proteomes" id="UP001201812"/>
    </source>
</evidence>
<name>A0AAD4MSB9_9BILA</name>
<sequence length="209" mass="21625">MQQFFATTVKGTKVPSCEYGTYYDPLPLTSNPEIADTQWKCRVTTCRALLNTKGGWLLADDGREYRLGLYHRRHTNTTCKNNAKKVRAAAAAAAAANAPPMPPAAANAPPMPPAAANAPPMPPAAANAPPMPPAAANAPPMPPAAANAPPMPPADANAPPMPPAAANAPPMPPANQLCICFVSRCLLLLFLSSEPLAIGKGLDAVAGKY</sequence>
<feature type="compositionally biased region" description="Pro residues" evidence="1">
    <location>
        <begin position="99"/>
        <end position="167"/>
    </location>
</feature>
<comment type="caution">
    <text evidence="2">The sequence shown here is derived from an EMBL/GenBank/DDBJ whole genome shotgun (WGS) entry which is preliminary data.</text>
</comment>
<keyword evidence="3" id="KW-1185">Reference proteome</keyword>
<gene>
    <name evidence="2" type="ORF">DdX_14640</name>
</gene>
<feature type="region of interest" description="Disordered" evidence="1">
    <location>
        <begin position="98"/>
        <end position="167"/>
    </location>
</feature>
<dbReference type="AlphaFoldDB" id="A0AAD4MSB9"/>
<accession>A0AAD4MSB9</accession>
<dbReference type="Proteomes" id="UP001201812">
    <property type="component" value="Unassembled WGS sequence"/>
</dbReference>
<organism evidence="2 3">
    <name type="scientific">Ditylenchus destructor</name>
    <dbReference type="NCBI Taxonomy" id="166010"/>
    <lineage>
        <taxon>Eukaryota</taxon>
        <taxon>Metazoa</taxon>
        <taxon>Ecdysozoa</taxon>
        <taxon>Nematoda</taxon>
        <taxon>Chromadorea</taxon>
        <taxon>Rhabditida</taxon>
        <taxon>Tylenchina</taxon>
        <taxon>Tylenchomorpha</taxon>
        <taxon>Sphaerularioidea</taxon>
        <taxon>Anguinidae</taxon>
        <taxon>Anguininae</taxon>
        <taxon>Ditylenchus</taxon>
    </lineage>
</organism>
<evidence type="ECO:0000256" key="1">
    <source>
        <dbReference type="SAM" id="MobiDB-lite"/>
    </source>
</evidence>
<proteinExistence type="predicted"/>
<protein>
    <submittedName>
        <fullName evidence="2">Bile salt-activated lipase</fullName>
    </submittedName>
</protein>